<dbReference type="EMBL" id="GU474895">
    <property type="protein sequence ID" value="ADI18621.1"/>
    <property type="molecule type" value="Genomic_DNA"/>
</dbReference>
<evidence type="ECO:0000313" key="1">
    <source>
        <dbReference type="EMBL" id="ADI18621.1"/>
    </source>
</evidence>
<sequence length="83" mass="9421">MQTPAAAAFEYNMTPRKAESRDNQVGVTQDANARRTSLTQLEGSIMKTIDVIRRSEHDGTPQERDQAYWLLTAVEQIIEERAN</sequence>
<reference evidence="1" key="1">
    <citation type="journal article" date="2011" name="Environ. Microbiol.">
        <title>Time-series analyses of Monterey Bay coastal microbial picoplankton using a 'genome proxy' microarray.</title>
        <authorList>
            <person name="Rich V.I."/>
            <person name="Pham V.D."/>
            <person name="Eppley J."/>
            <person name="Shi Y."/>
            <person name="DeLong E.F."/>
        </authorList>
    </citation>
    <scope>NUCLEOTIDE SEQUENCE</scope>
</reference>
<organism evidence="1">
    <name type="scientific">uncultured Rhodospirillales bacterium HF4000_24M03</name>
    <dbReference type="NCBI Taxonomy" id="710788"/>
    <lineage>
        <taxon>Bacteria</taxon>
        <taxon>Pseudomonadati</taxon>
        <taxon>Pseudomonadota</taxon>
        <taxon>Alphaproteobacteria</taxon>
        <taxon>Rhodospirillales</taxon>
        <taxon>environmental samples</taxon>
    </lineage>
</organism>
<proteinExistence type="predicted"/>
<name>E0XW30_9PROT</name>
<accession>E0XW30</accession>
<protein>
    <submittedName>
        <fullName evidence="1">Uncharacterized protein</fullName>
    </submittedName>
</protein>
<dbReference type="AlphaFoldDB" id="E0XW30"/>